<comment type="caution">
    <text evidence="3">The sequence shown here is derived from an EMBL/GenBank/DDBJ whole genome shotgun (WGS) entry which is preliminary data.</text>
</comment>
<dbReference type="EMBL" id="SJPK01000005">
    <property type="protein sequence ID" value="TWT66459.1"/>
    <property type="molecule type" value="Genomic_DNA"/>
</dbReference>
<evidence type="ECO:0000313" key="4">
    <source>
        <dbReference type="Proteomes" id="UP000318053"/>
    </source>
</evidence>
<keyword evidence="2" id="KW-0812">Transmembrane</keyword>
<accession>A0A5C5XVC0</accession>
<feature type="transmembrane region" description="Helical" evidence="2">
    <location>
        <begin position="38"/>
        <end position="56"/>
    </location>
</feature>
<feature type="compositionally biased region" description="Basic and acidic residues" evidence="1">
    <location>
        <begin position="18"/>
        <end position="29"/>
    </location>
</feature>
<organism evidence="3 4">
    <name type="scientific">Allorhodopirellula solitaria</name>
    <dbReference type="NCBI Taxonomy" id="2527987"/>
    <lineage>
        <taxon>Bacteria</taxon>
        <taxon>Pseudomonadati</taxon>
        <taxon>Planctomycetota</taxon>
        <taxon>Planctomycetia</taxon>
        <taxon>Pirellulales</taxon>
        <taxon>Pirellulaceae</taxon>
        <taxon>Allorhodopirellula</taxon>
    </lineage>
</organism>
<reference evidence="3 4" key="1">
    <citation type="submission" date="2019-02" db="EMBL/GenBank/DDBJ databases">
        <title>Deep-cultivation of Planctomycetes and their phenomic and genomic characterization uncovers novel biology.</title>
        <authorList>
            <person name="Wiegand S."/>
            <person name="Jogler M."/>
            <person name="Boedeker C."/>
            <person name="Pinto D."/>
            <person name="Vollmers J."/>
            <person name="Rivas-Marin E."/>
            <person name="Kohn T."/>
            <person name="Peeters S.H."/>
            <person name="Heuer A."/>
            <person name="Rast P."/>
            <person name="Oberbeckmann S."/>
            <person name="Bunk B."/>
            <person name="Jeske O."/>
            <person name="Meyerdierks A."/>
            <person name="Storesund J.E."/>
            <person name="Kallscheuer N."/>
            <person name="Luecker S."/>
            <person name="Lage O.M."/>
            <person name="Pohl T."/>
            <person name="Merkel B.J."/>
            <person name="Hornburger P."/>
            <person name="Mueller R.-W."/>
            <person name="Bruemmer F."/>
            <person name="Labrenz M."/>
            <person name="Spormann A.M."/>
            <person name="Op Den Camp H."/>
            <person name="Overmann J."/>
            <person name="Amann R."/>
            <person name="Jetten M.S.M."/>
            <person name="Mascher T."/>
            <person name="Medema M.H."/>
            <person name="Devos D.P."/>
            <person name="Kaster A.-K."/>
            <person name="Ovreas L."/>
            <person name="Rohde M."/>
            <person name="Galperin M.Y."/>
            <person name="Jogler C."/>
        </authorList>
    </citation>
    <scope>NUCLEOTIDE SEQUENCE [LARGE SCALE GENOMIC DNA]</scope>
    <source>
        <strain evidence="3 4">CA85</strain>
    </source>
</reference>
<protein>
    <submittedName>
        <fullName evidence="3">Uncharacterized protein</fullName>
    </submittedName>
</protein>
<feature type="transmembrane region" description="Helical" evidence="2">
    <location>
        <begin position="63"/>
        <end position="85"/>
    </location>
</feature>
<keyword evidence="2" id="KW-0472">Membrane</keyword>
<proteinExistence type="predicted"/>
<evidence type="ECO:0000313" key="3">
    <source>
        <dbReference type="EMBL" id="TWT66459.1"/>
    </source>
</evidence>
<feature type="region of interest" description="Disordered" evidence="1">
    <location>
        <begin position="1"/>
        <end position="36"/>
    </location>
</feature>
<evidence type="ECO:0000256" key="2">
    <source>
        <dbReference type="SAM" id="Phobius"/>
    </source>
</evidence>
<keyword evidence="2" id="KW-1133">Transmembrane helix</keyword>
<dbReference type="AlphaFoldDB" id="A0A5C5XVC0"/>
<keyword evidence="4" id="KW-1185">Reference proteome</keyword>
<sequence>MPNSNEMDPLNPGVTPPDDLRFKPKETPDPQHTPLPSWTAPALGVMIGALAAIPAFQQYDGRIAWILTGVMMLLGLIGGFIVLGYDIARR</sequence>
<gene>
    <name evidence="3" type="ORF">CA85_25540</name>
</gene>
<name>A0A5C5XVC0_9BACT</name>
<dbReference type="Proteomes" id="UP000318053">
    <property type="component" value="Unassembled WGS sequence"/>
</dbReference>
<evidence type="ECO:0000256" key="1">
    <source>
        <dbReference type="SAM" id="MobiDB-lite"/>
    </source>
</evidence>